<dbReference type="PANTHER" id="PTHR20883:SF51">
    <property type="entry name" value="PHYTANOYL-COA HYDROXYLASE"/>
    <property type="match status" value="1"/>
</dbReference>
<dbReference type="Pfam" id="PF05721">
    <property type="entry name" value="PhyH"/>
    <property type="match status" value="1"/>
</dbReference>
<keyword evidence="2" id="KW-1185">Reference proteome</keyword>
<dbReference type="Gene3D" id="2.60.120.620">
    <property type="entry name" value="q2cbj1_9rhob like domain"/>
    <property type="match status" value="1"/>
</dbReference>
<organism evidence="1 2">
    <name type="scientific">Enhydrobacter aerosaccus</name>
    <dbReference type="NCBI Taxonomy" id="225324"/>
    <lineage>
        <taxon>Bacteria</taxon>
        <taxon>Pseudomonadati</taxon>
        <taxon>Pseudomonadota</taxon>
        <taxon>Alphaproteobacteria</taxon>
        <taxon>Hyphomicrobiales</taxon>
        <taxon>Enhydrobacter</taxon>
    </lineage>
</organism>
<dbReference type="PANTHER" id="PTHR20883">
    <property type="entry name" value="PHYTANOYL-COA DIOXYGENASE DOMAIN CONTAINING 1"/>
    <property type="match status" value="1"/>
</dbReference>
<protein>
    <submittedName>
        <fullName evidence="1">Phytanoyl-CoA dioxygenase (PhyH)</fullName>
    </submittedName>
</protein>
<dbReference type="EMBL" id="FUWJ01000001">
    <property type="protein sequence ID" value="SJZ49718.1"/>
    <property type="molecule type" value="Genomic_DNA"/>
</dbReference>
<reference evidence="2" key="1">
    <citation type="submission" date="2017-02" db="EMBL/GenBank/DDBJ databases">
        <authorList>
            <person name="Varghese N."/>
            <person name="Submissions S."/>
        </authorList>
    </citation>
    <scope>NUCLEOTIDE SEQUENCE [LARGE SCALE GENOMIC DNA]</scope>
    <source>
        <strain evidence="2">ATCC 27094</strain>
    </source>
</reference>
<dbReference type="GO" id="GO:0005506">
    <property type="term" value="F:iron ion binding"/>
    <property type="evidence" value="ECO:0007669"/>
    <property type="project" value="UniProtKB-ARBA"/>
</dbReference>
<evidence type="ECO:0000313" key="1">
    <source>
        <dbReference type="EMBL" id="SJZ49718.1"/>
    </source>
</evidence>
<dbReference type="SUPFAM" id="SSF51197">
    <property type="entry name" value="Clavaminate synthase-like"/>
    <property type="match status" value="1"/>
</dbReference>
<evidence type="ECO:0000313" key="2">
    <source>
        <dbReference type="Proteomes" id="UP000190092"/>
    </source>
</evidence>
<dbReference type="STRING" id="225324.SAMN02745126_01348"/>
<keyword evidence="1" id="KW-0560">Oxidoreductase</keyword>
<dbReference type="OrthoDB" id="9791262at2"/>
<keyword evidence="1" id="KW-0223">Dioxygenase</keyword>
<gene>
    <name evidence="1" type="ORF">SAMN02745126_01348</name>
</gene>
<dbReference type="InterPro" id="IPR008775">
    <property type="entry name" value="Phytyl_CoA_dOase-like"/>
</dbReference>
<dbReference type="RefSeq" id="WP_085932991.1">
    <property type="nucleotide sequence ID" value="NZ_FUWJ01000001.1"/>
</dbReference>
<dbReference type="GO" id="GO:0016706">
    <property type="term" value="F:2-oxoglutarate-dependent dioxygenase activity"/>
    <property type="evidence" value="ECO:0007669"/>
    <property type="project" value="UniProtKB-ARBA"/>
</dbReference>
<dbReference type="AlphaFoldDB" id="A0A1T4L519"/>
<accession>A0A1T4L519</accession>
<name>A0A1T4L519_9HYPH</name>
<sequence length="277" mass="31332">MANMLSAAQAAEFESKGFTYARGLFAPDEVKLLTEAMEKDPAVRSAILDRRDSEGRSTRIALWNRAGDSVYGLAARCARMVDTTEALLGGPVYHFQSKLTAKEPEVGGAWEWHQDYGYWYYNGCLRPDMLSVMIALDRTTRENGCLQIATGSHKLGRIDHTPLSPTQNEVDPSRMPYILERCPIEYGELEPGDALIFHCNAIHRSDANRSAKRRWTLLVCYNRTDNDTVFKTDDRYFVPLDKVDDGAIREAGLRFARGDNEEHFTSRPYVPDLRKAS</sequence>
<dbReference type="Proteomes" id="UP000190092">
    <property type="component" value="Unassembled WGS sequence"/>
</dbReference>
<proteinExistence type="predicted"/>